<gene>
    <name evidence="1" type="ORF">PFMALIP_04875</name>
</gene>
<protein>
    <submittedName>
        <fullName evidence="1">Uncharacterized protein</fullName>
    </submittedName>
</protein>
<reference evidence="1 2" key="2">
    <citation type="submission" date="2013-02" db="EMBL/GenBank/DDBJ databases">
        <title>The Genome Sequence of Plasmodium falciparum MaliPS096_E11.</title>
        <authorList>
            <consortium name="The Broad Institute Genome Sequencing Platform"/>
            <consortium name="The Broad Institute Genome Sequencing Center for Infectious Disease"/>
            <person name="Neafsey D."/>
            <person name="Cheeseman I."/>
            <person name="Volkman S."/>
            <person name="Adams J."/>
            <person name="Walker B."/>
            <person name="Young S.K."/>
            <person name="Zeng Q."/>
            <person name="Gargeya S."/>
            <person name="Fitzgerald M."/>
            <person name="Haas B."/>
            <person name="Abouelleil A."/>
            <person name="Alvarado L."/>
            <person name="Arachchi H.M."/>
            <person name="Berlin A.M."/>
            <person name="Chapman S.B."/>
            <person name="Dewar J."/>
            <person name="Goldberg J."/>
            <person name="Griggs A."/>
            <person name="Gujja S."/>
            <person name="Hansen M."/>
            <person name="Howarth C."/>
            <person name="Imamovic A."/>
            <person name="Larimer J."/>
            <person name="McCowan C."/>
            <person name="Murphy C."/>
            <person name="Neiman D."/>
            <person name="Pearson M."/>
            <person name="Priest M."/>
            <person name="Roberts A."/>
            <person name="Saif S."/>
            <person name="Shea T."/>
            <person name="Sisk P."/>
            <person name="Sykes S."/>
            <person name="Wortman J."/>
            <person name="Nusbaum C."/>
            <person name="Birren B."/>
        </authorList>
    </citation>
    <scope>NUCLEOTIDE SEQUENCE [LARGE SCALE GENOMIC DNA]</scope>
    <source>
        <strain evidence="1 2">MaliPS096_E11</strain>
    </source>
</reference>
<dbReference type="EMBL" id="KI925616">
    <property type="protein sequence ID" value="ETW47063.1"/>
    <property type="molecule type" value="Genomic_DNA"/>
</dbReference>
<dbReference type="Proteomes" id="UP000030699">
    <property type="component" value="Unassembled WGS sequence"/>
</dbReference>
<reference evidence="1 2" key="1">
    <citation type="submission" date="2013-02" db="EMBL/GenBank/DDBJ databases">
        <title>The Genome Annotation of Plasmodium falciparum MaliPS096_E11.</title>
        <authorList>
            <consortium name="The Broad Institute Genome Sequencing Platform"/>
            <consortium name="The Broad Institute Genome Sequencing Center for Infectious Disease"/>
            <person name="Neafsey D."/>
            <person name="Hoffman S."/>
            <person name="Volkman S."/>
            <person name="Rosenthal P."/>
            <person name="Walker B."/>
            <person name="Young S.K."/>
            <person name="Zeng Q."/>
            <person name="Gargeya S."/>
            <person name="Fitzgerald M."/>
            <person name="Haas B."/>
            <person name="Abouelleil A."/>
            <person name="Allen A.W."/>
            <person name="Alvarado L."/>
            <person name="Arachchi H.M."/>
            <person name="Berlin A.M."/>
            <person name="Chapman S.B."/>
            <person name="Gainer-Dewar J."/>
            <person name="Goldberg J."/>
            <person name="Griggs A."/>
            <person name="Gujja S."/>
            <person name="Hansen M."/>
            <person name="Howarth C."/>
            <person name="Imamovic A."/>
            <person name="Ireland A."/>
            <person name="Larimer J."/>
            <person name="McCowan C."/>
            <person name="Murphy C."/>
            <person name="Pearson M."/>
            <person name="Poon T.W."/>
            <person name="Priest M."/>
            <person name="Roberts A."/>
            <person name="Saif S."/>
            <person name="Shea T."/>
            <person name="Sisk P."/>
            <person name="Sykes S."/>
            <person name="Wortman J."/>
            <person name="Nusbaum C."/>
            <person name="Birren B."/>
        </authorList>
    </citation>
    <scope>NUCLEOTIDE SEQUENCE [LARGE SCALE GENOMIC DNA]</scope>
    <source>
        <strain evidence="1 2">MaliPS096_E11</strain>
    </source>
</reference>
<evidence type="ECO:0000313" key="1">
    <source>
        <dbReference type="EMBL" id="ETW47063.1"/>
    </source>
</evidence>
<sequence length="15" mass="1832">MCIILYLFLFVKKSN</sequence>
<organism evidence="1 2">
    <name type="scientific">Plasmodium falciparum MaliPS096_E11</name>
    <dbReference type="NCBI Taxonomy" id="1036727"/>
    <lineage>
        <taxon>Eukaryota</taxon>
        <taxon>Sar</taxon>
        <taxon>Alveolata</taxon>
        <taxon>Apicomplexa</taxon>
        <taxon>Aconoidasida</taxon>
        <taxon>Haemosporida</taxon>
        <taxon>Plasmodiidae</taxon>
        <taxon>Plasmodium</taxon>
        <taxon>Plasmodium (Laverania)</taxon>
    </lineage>
</organism>
<accession>A0A024WJA1</accession>
<name>A0A024WJA1_PLAFA</name>
<evidence type="ECO:0000313" key="2">
    <source>
        <dbReference type="Proteomes" id="UP000030699"/>
    </source>
</evidence>
<proteinExistence type="predicted"/>